<accession>A0A7X9RZU5</accession>
<comment type="caution">
    <text evidence="2">The sequence shown here is derived from an EMBL/GenBank/DDBJ whole genome shotgun (WGS) entry which is preliminary data.</text>
</comment>
<feature type="signal peptide" evidence="1">
    <location>
        <begin position="1"/>
        <end position="21"/>
    </location>
</feature>
<dbReference type="Proteomes" id="UP000576082">
    <property type="component" value="Unassembled WGS sequence"/>
</dbReference>
<evidence type="ECO:0000313" key="3">
    <source>
        <dbReference type="Proteomes" id="UP000576082"/>
    </source>
</evidence>
<proteinExistence type="predicted"/>
<evidence type="ECO:0000256" key="1">
    <source>
        <dbReference type="SAM" id="SignalP"/>
    </source>
</evidence>
<gene>
    <name evidence="2" type="ORF">HHU12_27465</name>
</gene>
<evidence type="ECO:0000313" key="2">
    <source>
        <dbReference type="EMBL" id="NME71735.1"/>
    </source>
</evidence>
<reference evidence="2 3" key="1">
    <citation type="submission" date="2020-04" db="EMBL/GenBank/DDBJ databases">
        <title>Flammeovirga sp. SR4, a novel species isolated from seawater.</title>
        <authorList>
            <person name="Wang X."/>
        </authorList>
    </citation>
    <scope>NUCLEOTIDE SEQUENCE [LARGE SCALE GENOMIC DNA]</scope>
    <source>
        <strain evidence="2 3">ATCC 23126</strain>
    </source>
</reference>
<dbReference type="AlphaFoldDB" id="A0A7X9RZU5"/>
<sequence>MKILSIIFTVLYCILSLPANAQELEKECDFKFDSITGIEHCINVDVPPSQIKPEGKIFRILAKTVKLNGVGKKMGLSGVKVLISYFINEQGEVVFPSYFRGEEFIENPDEVLQIFNDSKWKPAVCNQEKVMVWQIYQLQLCF</sequence>
<dbReference type="RefSeq" id="WP_169659941.1">
    <property type="nucleotide sequence ID" value="NZ_JABANE010000112.1"/>
</dbReference>
<feature type="chain" id="PRO_5030782996" description="TonB C-terminal domain-containing protein" evidence="1">
    <location>
        <begin position="22"/>
        <end position="142"/>
    </location>
</feature>
<name>A0A7X9RZU5_9BACT</name>
<dbReference type="EMBL" id="JABANE010000112">
    <property type="protein sequence ID" value="NME71735.1"/>
    <property type="molecule type" value="Genomic_DNA"/>
</dbReference>
<organism evidence="2 3">
    <name type="scientific">Flammeovirga aprica JL-4</name>
    <dbReference type="NCBI Taxonomy" id="694437"/>
    <lineage>
        <taxon>Bacteria</taxon>
        <taxon>Pseudomonadati</taxon>
        <taxon>Bacteroidota</taxon>
        <taxon>Cytophagia</taxon>
        <taxon>Cytophagales</taxon>
        <taxon>Flammeovirgaceae</taxon>
        <taxon>Flammeovirga</taxon>
    </lineage>
</organism>
<evidence type="ECO:0008006" key="4">
    <source>
        <dbReference type="Google" id="ProtNLM"/>
    </source>
</evidence>
<keyword evidence="1" id="KW-0732">Signal</keyword>
<protein>
    <recommendedName>
        <fullName evidence="4">TonB C-terminal domain-containing protein</fullName>
    </recommendedName>
</protein>
<keyword evidence="3" id="KW-1185">Reference proteome</keyword>